<dbReference type="GO" id="GO:0030905">
    <property type="term" value="C:retromer, tubulation complex"/>
    <property type="evidence" value="ECO:0007669"/>
    <property type="project" value="TreeGrafter"/>
</dbReference>
<sequence length="544" mass="61336">MNGDSYLDDSIDPFSDTPKENPYLQTPSSYKSSFPESTSEPPLPRDYSESPNTEDAVDQIGSKDYGDFQYQGRPPVKSTTEPRHEAPDSKIPDPSKSEFLNITIKSTTINQVKKSIPSYRFDVSTNIKTFRRQRYFGVERTHIEFERLAKHLAITYTQCLVISFPSQPSSSSLKDPKMDSKSTTELDSFVIYFVQLWMDWVSSHSILRHDYELRNFVETPFAVEVSFNGEKTRAEIDYDLYSEPSKKSLFFSGWSSKPSQVLNLNSQTSNSASNDGQSVSRNRSTSSSNSTQTFNNNPSTDSSLGSANANNGQSFRIESEFEKFLQESNETSGPLSLAKKEFYNLALQRNILGGHIQEMASRLVGLGNLELTSSKKLFSRKEISSNSTAINENTTGKRDESSIRVSKLEFGKSTTNHNQRYGDSSFLALGHMSNSTSIIQYDISMVEATLPPLFLSNFEKFNRDVKRSLANRMQLFDDLKLARLNLERKKQAITVLRSSSTIVPKHVDETLSKMDTAKSEEFPNQEEDSCEDADEELDQPQSSP</sequence>
<evidence type="ECO:0000313" key="2">
    <source>
        <dbReference type="EMBL" id="OLY83387.1"/>
    </source>
</evidence>
<reference evidence="2 3" key="1">
    <citation type="journal article" date="2016" name="Mol. Biol. Evol.">
        <title>Genome-Wide Survey of Gut Fungi (Harpellales) Reveals the First Horizontally Transferred Ubiquitin Gene from a Mosquito Host.</title>
        <authorList>
            <person name="Wang Y."/>
            <person name="White M.M."/>
            <person name="Kvist S."/>
            <person name="Moncalvo J.M."/>
        </authorList>
    </citation>
    <scope>NUCLEOTIDE SEQUENCE [LARGE SCALE GENOMIC DNA]</scope>
    <source>
        <strain evidence="2 3">ALG-7-W6</strain>
    </source>
</reference>
<feature type="compositionally biased region" description="Basic and acidic residues" evidence="1">
    <location>
        <begin position="506"/>
        <end position="521"/>
    </location>
</feature>
<feature type="compositionally biased region" description="Acidic residues" evidence="1">
    <location>
        <begin position="1"/>
        <end position="11"/>
    </location>
</feature>
<dbReference type="EMBL" id="LSSL01000927">
    <property type="protein sequence ID" value="OLY83387.1"/>
    <property type="molecule type" value="Genomic_DNA"/>
</dbReference>
<comment type="caution">
    <text evidence="2">The sequence shown here is derived from an EMBL/GenBank/DDBJ whole genome shotgun (WGS) entry which is preliminary data.</text>
</comment>
<feature type="compositionally biased region" description="Polar residues" evidence="1">
    <location>
        <begin position="23"/>
        <end position="40"/>
    </location>
</feature>
<dbReference type="Gene3D" id="3.30.1520.10">
    <property type="entry name" value="Phox-like domain"/>
    <property type="match status" value="1"/>
</dbReference>
<name>A0A1R0H2P6_9FUNG</name>
<feature type="region of interest" description="Disordered" evidence="1">
    <location>
        <begin position="262"/>
        <end position="311"/>
    </location>
</feature>
<dbReference type="PANTHER" id="PTHR47433">
    <property type="entry name" value="VACUOLAR PROTEIN SORTING-ASSOCIATED PROTEIN 17"/>
    <property type="match status" value="1"/>
</dbReference>
<dbReference type="InterPro" id="IPR053055">
    <property type="entry name" value="VPS17"/>
</dbReference>
<dbReference type="STRING" id="133383.A0A1R0H2P6"/>
<dbReference type="GO" id="GO:0042147">
    <property type="term" value="P:retrograde transport, endosome to Golgi"/>
    <property type="evidence" value="ECO:0007669"/>
    <property type="project" value="TreeGrafter"/>
</dbReference>
<dbReference type="PANTHER" id="PTHR47433:SF1">
    <property type="entry name" value="VACUOLAR PROTEIN SORTING-ASSOCIATED PROTEIN 17"/>
    <property type="match status" value="1"/>
</dbReference>
<feature type="compositionally biased region" description="Low complexity" evidence="1">
    <location>
        <begin position="278"/>
        <end position="300"/>
    </location>
</feature>
<feature type="region of interest" description="Disordered" evidence="1">
    <location>
        <begin position="1"/>
        <end position="96"/>
    </location>
</feature>
<feature type="compositionally biased region" description="Polar residues" evidence="1">
    <location>
        <begin position="301"/>
        <end position="311"/>
    </location>
</feature>
<evidence type="ECO:0000256" key="1">
    <source>
        <dbReference type="SAM" id="MobiDB-lite"/>
    </source>
</evidence>
<dbReference type="InterPro" id="IPR036871">
    <property type="entry name" value="PX_dom_sf"/>
</dbReference>
<organism evidence="2 3">
    <name type="scientific">Smittium mucronatum</name>
    <dbReference type="NCBI Taxonomy" id="133383"/>
    <lineage>
        <taxon>Eukaryota</taxon>
        <taxon>Fungi</taxon>
        <taxon>Fungi incertae sedis</taxon>
        <taxon>Zoopagomycota</taxon>
        <taxon>Kickxellomycotina</taxon>
        <taxon>Harpellomycetes</taxon>
        <taxon>Harpellales</taxon>
        <taxon>Legeriomycetaceae</taxon>
        <taxon>Smittium</taxon>
    </lineage>
</organism>
<accession>A0A1R0H2P6</accession>
<keyword evidence="3" id="KW-1185">Reference proteome</keyword>
<feature type="compositionally biased region" description="Acidic residues" evidence="1">
    <location>
        <begin position="523"/>
        <end position="538"/>
    </location>
</feature>
<feature type="compositionally biased region" description="Polar residues" evidence="1">
    <location>
        <begin position="262"/>
        <end position="277"/>
    </location>
</feature>
<gene>
    <name evidence="2" type="ORF">AYI68_g2471</name>
</gene>
<dbReference type="GO" id="GO:0032266">
    <property type="term" value="F:phosphatidylinositol-3-phosphate binding"/>
    <property type="evidence" value="ECO:0007669"/>
    <property type="project" value="TreeGrafter"/>
</dbReference>
<dbReference type="GO" id="GO:0005829">
    <property type="term" value="C:cytosol"/>
    <property type="evidence" value="ECO:0007669"/>
    <property type="project" value="GOC"/>
</dbReference>
<evidence type="ECO:0000313" key="3">
    <source>
        <dbReference type="Proteomes" id="UP000187455"/>
    </source>
</evidence>
<dbReference type="GO" id="GO:0006886">
    <property type="term" value="P:intracellular protein transport"/>
    <property type="evidence" value="ECO:0007669"/>
    <property type="project" value="TreeGrafter"/>
</dbReference>
<dbReference type="GO" id="GO:0005768">
    <property type="term" value="C:endosome"/>
    <property type="evidence" value="ECO:0007669"/>
    <property type="project" value="TreeGrafter"/>
</dbReference>
<feature type="region of interest" description="Disordered" evidence="1">
    <location>
        <begin position="506"/>
        <end position="544"/>
    </location>
</feature>
<feature type="compositionally biased region" description="Basic and acidic residues" evidence="1">
    <location>
        <begin position="80"/>
        <end position="96"/>
    </location>
</feature>
<dbReference type="OrthoDB" id="9976382at2759"/>
<dbReference type="Proteomes" id="UP000187455">
    <property type="component" value="Unassembled WGS sequence"/>
</dbReference>
<protein>
    <submittedName>
        <fullName evidence="2">Vacuolar protein sorting-associated protein 17</fullName>
    </submittedName>
</protein>
<proteinExistence type="predicted"/>
<dbReference type="SUPFAM" id="SSF64268">
    <property type="entry name" value="PX domain"/>
    <property type="match status" value="1"/>
</dbReference>
<dbReference type="AlphaFoldDB" id="A0A1R0H2P6"/>